<keyword evidence="3" id="KW-1185">Reference proteome</keyword>
<dbReference type="SUPFAM" id="SSF51182">
    <property type="entry name" value="RmlC-like cupins"/>
    <property type="match status" value="1"/>
</dbReference>
<dbReference type="InterPro" id="IPR011051">
    <property type="entry name" value="RmlC_Cupin_sf"/>
</dbReference>
<feature type="domain" description="Cupin type-2" evidence="1">
    <location>
        <begin position="46"/>
        <end position="95"/>
    </location>
</feature>
<dbReference type="Proteomes" id="UP000676194">
    <property type="component" value="Chromosome"/>
</dbReference>
<proteinExistence type="predicted"/>
<dbReference type="RefSeq" id="WP_213497522.1">
    <property type="nucleotide sequence ID" value="NZ_CP074694.1"/>
</dbReference>
<dbReference type="InterPro" id="IPR014710">
    <property type="entry name" value="RmlC-like_jellyroll"/>
</dbReference>
<reference evidence="2" key="1">
    <citation type="submission" date="2021-05" db="EMBL/GenBank/DDBJ databases">
        <title>Complete genome sequence of the cellulolytic planctomycete Telmatocola sphagniphila SP2T and characterization of the first cellulase from planctomycetes.</title>
        <authorList>
            <person name="Rakitin A.L."/>
            <person name="Beletsky A.V."/>
            <person name="Naumoff D.G."/>
            <person name="Kulichevskaya I.S."/>
            <person name="Mardanov A.V."/>
            <person name="Ravin N.V."/>
            <person name="Dedysh S.N."/>
        </authorList>
    </citation>
    <scope>NUCLEOTIDE SEQUENCE</scope>
    <source>
        <strain evidence="2">SP2T</strain>
    </source>
</reference>
<gene>
    <name evidence="2" type="ORF">KIH39_01550</name>
</gene>
<dbReference type="EMBL" id="CP074694">
    <property type="protein sequence ID" value="QVL32630.1"/>
    <property type="molecule type" value="Genomic_DNA"/>
</dbReference>
<evidence type="ECO:0000259" key="1">
    <source>
        <dbReference type="Pfam" id="PF07883"/>
    </source>
</evidence>
<dbReference type="Pfam" id="PF07883">
    <property type="entry name" value="Cupin_2"/>
    <property type="match status" value="1"/>
</dbReference>
<dbReference type="InterPro" id="IPR013096">
    <property type="entry name" value="Cupin_2"/>
</dbReference>
<sequence length="117" mass="13191">MNSSAGYLVRHVEDAPVVPCLCGESVRPLTFPDVKTCSLHIPLITDSARHYHRIMTEVYYVLEGSGIMELNEDRIEVRPGSVIYIEPGTRHKLKSELGVKTIVFSVPAFLEEDEYLD</sequence>
<organism evidence="2 3">
    <name type="scientific">Telmatocola sphagniphila</name>
    <dbReference type="NCBI Taxonomy" id="1123043"/>
    <lineage>
        <taxon>Bacteria</taxon>
        <taxon>Pseudomonadati</taxon>
        <taxon>Planctomycetota</taxon>
        <taxon>Planctomycetia</taxon>
        <taxon>Gemmatales</taxon>
        <taxon>Gemmataceae</taxon>
    </lineage>
</organism>
<accession>A0A8E6B925</accession>
<evidence type="ECO:0000313" key="2">
    <source>
        <dbReference type="EMBL" id="QVL32630.1"/>
    </source>
</evidence>
<evidence type="ECO:0000313" key="3">
    <source>
        <dbReference type="Proteomes" id="UP000676194"/>
    </source>
</evidence>
<dbReference type="KEGG" id="tsph:KIH39_01550"/>
<dbReference type="AlphaFoldDB" id="A0A8E6B925"/>
<dbReference type="Gene3D" id="2.60.120.10">
    <property type="entry name" value="Jelly Rolls"/>
    <property type="match status" value="1"/>
</dbReference>
<protein>
    <submittedName>
        <fullName evidence="2">Cupin domain-containing protein</fullName>
    </submittedName>
</protein>
<name>A0A8E6B925_9BACT</name>